<accession>A0A137PFN4</accession>
<keyword evidence="3" id="KW-1185">Reference proteome</keyword>
<dbReference type="Proteomes" id="UP000070444">
    <property type="component" value="Unassembled WGS sequence"/>
</dbReference>
<proteinExistence type="predicted"/>
<dbReference type="AlphaFoldDB" id="A0A137PFN4"/>
<evidence type="ECO:0000256" key="1">
    <source>
        <dbReference type="SAM" id="MobiDB-lite"/>
    </source>
</evidence>
<sequence>MSVNQNPHSDRIIQDAFLPTINSLFILMEQHRVEHVIATRESVVIVRYNSAPIVVPKQDLNTGHNFNMNQMHNNPNTTPGNNVIMNHQQQNLIANPHHPHQHHPHPHQMQHAHQSQHPQLPYGFPPDSLHHPQNPSSFSYASSLPPFPPPDNHPHSSANANPKLPGHPSLPTPINSMLMPSNNTANPVSNPAAAPAASGNNSNQTSAKKPRPSTAKFTSTPSIAPTSLTNNGNANANGNANGNGNSNGNSADANYNGGANLGQPPAKKSRAMYIPPATQQPVPANCQVLVDNLRNATSSLTHNRNTFPPFSYDANNPNPEFPIDTVVPYLQIMPKFTQTIITSFLAAITKSYRRPIPQISYPWKNLDWPTQLEMLLVSLEEMRMSSAPKLQYTQQLHNMNLFNMSGFHYLNVILHNLIKQHTGSPDFASTLSAIQNRVGKRGNKQVHFCHRIGYLYHGLPAEYAYSQDFCKNWFFKVQNLQLVQLRICLEWDITNNFLK</sequence>
<evidence type="ECO:0000313" key="2">
    <source>
        <dbReference type="EMBL" id="KXN73804.1"/>
    </source>
</evidence>
<name>A0A137PFN4_CONC2</name>
<feature type="compositionally biased region" description="Polar residues" evidence="1">
    <location>
        <begin position="215"/>
        <end position="229"/>
    </location>
</feature>
<gene>
    <name evidence="2" type="ORF">CONCODRAFT_77183</name>
</gene>
<reference evidence="2 3" key="1">
    <citation type="journal article" date="2015" name="Genome Biol. Evol.">
        <title>Phylogenomic analyses indicate that early fungi evolved digesting cell walls of algal ancestors of land plants.</title>
        <authorList>
            <person name="Chang Y."/>
            <person name="Wang S."/>
            <person name="Sekimoto S."/>
            <person name="Aerts A.L."/>
            <person name="Choi C."/>
            <person name="Clum A."/>
            <person name="LaButti K.M."/>
            <person name="Lindquist E.A."/>
            <person name="Yee Ngan C."/>
            <person name="Ohm R.A."/>
            <person name="Salamov A.A."/>
            <person name="Grigoriev I.V."/>
            <person name="Spatafora J.W."/>
            <person name="Berbee M.L."/>
        </authorList>
    </citation>
    <scope>NUCLEOTIDE SEQUENCE [LARGE SCALE GENOMIC DNA]</scope>
    <source>
        <strain evidence="2 3">NRRL 28638</strain>
    </source>
</reference>
<organism evidence="2 3">
    <name type="scientific">Conidiobolus coronatus (strain ATCC 28846 / CBS 209.66 / NRRL 28638)</name>
    <name type="common">Delacroixia coronata</name>
    <dbReference type="NCBI Taxonomy" id="796925"/>
    <lineage>
        <taxon>Eukaryota</taxon>
        <taxon>Fungi</taxon>
        <taxon>Fungi incertae sedis</taxon>
        <taxon>Zoopagomycota</taxon>
        <taxon>Entomophthoromycotina</taxon>
        <taxon>Entomophthoromycetes</taxon>
        <taxon>Entomophthorales</taxon>
        <taxon>Ancylistaceae</taxon>
        <taxon>Conidiobolus</taxon>
    </lineage>
</organism>
<feature type="compositionally biased region" description="Low complexity" evidence="1">
    <location>
        <begin position="180"/>
        <end position="203"/>
    </location>
</feature>
<feature type="compositionally biased region" description="Low complexity" evidence="1">
    <location>
        <begin position="230"/>
        <end position="258"/>
    </location>
</feature>
<protein>
    <submittedName>
        <fullName evidence="2">Uncharacterized protein</fullName>
    </submittedName>
</protein>
<evidence type="ECO:0000313" key="3">
    <source>
        <dbReference type="Proteomes" id="UP000070444"/>
    </source>
</evidence>
<dbReference type="EMBL" id="KQ964431">
    <property type="protein sequence ID" value="KXN73804.1"/>
    <property type="molecule type" value="Genomic_DNA"/>
</dbReference>
<feature type="region of interest" description="Disordered" evidence="1">
    <location>
        <begin position="94"/>
        <end position="268"/>
    </location>
</feature>
<feature type="compositionally biased region" description="Low complexity" evidence="1">
    <location>
        <begin position="134"/>
        <end position="144"/>
    </location>
</feature>
<feature type="compositionally biased region" description="Basic residues" evidence="1">
    <location>
        <begin position="97"/>
        <end position="110"/>
    </location>
</feature>